<organism evidence="3 4">
    <name type="scientific">Exophiala mesophila</name>
    <name type="common">Black yeast-like fungus</name>
    <dbReference type="NCBI Taxonomy" id="212818"/>
    <lineage>
        <taxon>Eukaryota</taxon>
        <taxon>Fungi</taxon>
        <taxon>Dikarya</taxon>
        <taxon>Ascomycota</taxon>
        <taxon>Pezizomycotina</taxon>
        <taxon>Eurotiomycetes</taxon>
        <taxon>Chaetothyriomycetidae</taxon>
        <taxon>Chaetothyriales</taxon>
        <taxon>Herpotrichiellaceae</taxon>
        <taxon>Exophiala</taxon>
    </lineage>
</organism>
<name>A0A438MUF7_EXOME</name>
<dbReference type="InterPro" id="IPR021840">
    <property type="entry name" value="DUF3433"/>
</dbReference>
<feature type="region of interest" description="Disordered" evidence="1">
    <location>
        <begin position="1228"/>
        <end position="1274"/>
    </location>
</feature>
<accession>A0A438MUF7</accession>
<keyword evidence="2" id="KW-0812">Transmembrane</keyword>
<feature type="transmembrane region" description="Helical" evidence="2">
    <location>
        <begin position="709"/>
        <end position="729"/>
    </location>
</feature>
<feature type="transmembrane region" description="Helical" evidence="2">
    <location>
        <begin position="544"/>
        <end position="566"/>
    </location>
</feature>
<comment type="caution">
    <text evidence="3">The sequence shown here is derived from an EMBL/GenBank/DDBJ whole genome shotgun (WGS) entry which is preliminary data.</text>
</comment>
<dbReference type="VEuPathDB" id="FungiDB:PV10_05167"/>
<evidence type="ECO:0000313" key="4">
    <source>
        <dbReference type="Proteomes" id="UP000288859"/>
    </source>
</evidence>
<protein>
    <submittedName>
        <fullName evidence="3">Uncharacterized protein</fullName>
    </submittedName>
</protein>
<dbReference type="EMBL" id="NAJM01000049">
    <property type="protein sequence ID" value="RVX67370.1"/>
    <property type="molecule type" value="Genomic_DNA"/>
</dbReference>
<evidence type="ECO:0000256" key="2">
    <source>
        <dbReference type="SAM" id="Phobius"/>
    </source>
</evidence>
<evidence type="ECO:0000313" key="3">
    <source>
        <dbReference type="EMBL" id="RVX67370.1"/>
    </source>
</evidence>
<dbReference type="Pfam" id="PF11915">
    <property type="entry name" value="DUF3433"/>
    <property type="match status" value="2"/>
</dbReference>
<feature type="transmembrane region" description="Helical" evidence="2">
    <location>
        <begin position="774"/>
        <end position="798"/>
    </location>
</feature>
<keyword evidence="2" id="KW-0472">Membrane</keyword>
<dbReference type="PANTHER" id="PTHR37544">
    <property type="entry name" value="SPRAY-RELATED"/>
    <property type="match status" value="1"/>
</dbReference>
<feature type="transmembrane region" description="Helical" evidence="2">
    <location>
        <begin position="66"/>
        <end position="88"/>
    </location>
</feature>
<feature type="transmembrane region" description="Helical" evidence="2">
    <location>
        <begin position="169"/>
        <end position="193"/>
    </location>
</feature>
<dbReference type="OrthoDB" id="5332281at2759"/>
<dbReference type="PANTHER" id="PTHR37544:SF1">
    <property type="entry name" value="PHOSPHORIBOSYLAMINOIMIDAZOLE-SUCCINOCARBOXAMIDE SYNTHASE"/>
    <property type="match status" value="1"/>
</dbReference>
<gene>
    <name evidence="3" type="ORF">B0A52_09151</name>
</gene>
<feature type="transmembrane region" description="Helical" evidence="2">
    <location>
        <begin position="667"/>
        <end position="689"/>
    </location>
</feature>
<feature type="compositionally biased region" description="Polar residues" evidence="1">
    <location>
        <begin position="1252"/>
        <end position="1268"/>
    </location>
</feature>
<evidence type="ECO:0000256" key="1">
    <source>
        <dbReference type="SAM" id="MobiDB-lite"/>
    </source>
</evidence>
<feature type="region of interest" description="Disordered" evidence="1">
    <location>
        <begin position="1030"/>
        <end position="1049"/>
    </location>
</feature>
<proteinExistence type="predicted"/>
<keyword evidence="2" id="KW-1133">Transmembrane helix</keyword>
<reference evidence="3 4" key="1">
    <citation type="submission" date="2017-03" db="EMBL/GenBank/DDBJ databases">
        <title>Genomes of endolithic fungi from Antarctica.</title>
        <authorList>
            <person name="Coleine C."/>
            <person name="Masonjones S."/>
            <person name="Stajich J.E."/>
        </authorList>
    </citation>
    <scope>NUCLEOTIDE SEQUENCE [LARGE SCALE GENOMIC DNA]</scope>
    <source>
        <strain evidence="3 4">CCFEE 6314</strain>
    </source>
</reference>
<dbReference type="Proteomes" id="UP000288859">
    <property type="component" value="Unassembled WGS sequence"/>
</dbReference>
<sequence length="1293" mass="142673">MFAKALFLPGRTWKFASRQRSISHPAPLDEFLSVENRDKGPTSSLESINPDLELPQRSEQTWGKKYILYLLIGLFIGLTVALMLIWHFNTKNHGFPVFVDNHYAWTYGPTAILVLVVSVWRQVDHHYKLVAPWTTLERGAALAKHSLLLDYISPIQLISFWQSLRNGHLSVTLTILGFFILKIITVVSTGVLVEESVVLPEKPLLLQLANRFNGNLYNETEFITERDASLVYTAYGVLAGGLDVQPGQTNSLVYQNFRTPIAESVTDASITAEVDAVIPEFNCEPATVSINPLPYGANGSRNGDTMIIVNPSCEMMGGEQPTFVLDVSSEICPPRQLRGVIQRVNCSMDANRSPFPNRQLLTLVEVEYNQTFGDQDITEQSDSTSVATNITSFALGIKRTKSLLCRPGYRRGRLLLTHHVSENTVNLTINNLTFDDSRIPGFLDEDLALMFNSALIDAASMFGELSSSRDAEEFPNTFFELMAAPHGGQYENLFDEPNTIQTAAEASFKQIAVQIISKNILGTDDAGVTGTVVLQYRRLIVNSISLWALVGGLIGMVIISFVLLLARMKQPTYPNLKLASIFGIAQVTARSQSLQEYLRPLALLPERKIAEELSQYHFFANPTGQRGEPNTLSITKSARSNTRPLDDHDNLSASEITWWQPLVSRRVVICLILLLPILTIIVLEILQVRSDSRRGILTIDSPNNTLTNAYSHFIPALVILSIATLFNAMDFNISVLAPFNAMRDHEAPPDRSIKASLIDKSPPMAIVVAIKSRYFAALASSVAAIIGSILTIIVSGLFTVQVIGRSDVVSVTLTDALDVSWNDSAINDRSASVFSSLTESLNLPYPKNTYDELAFPSFSIPSLRSNVSVLDTSELALTIPAFRANLDCTHLEKGEFNVSSDFNSRILTASASVQAHFPLPPSCPFGGPLGNESFIEVVLRIGFAQNSSYIGKLLDLHVGPYDPILGESFGESNAKIQRDNPAGCPTIALVYGFVDIEDESRTSVSTMMCYQQVQELNVNLTITLPSMEVSTTKPPIPDESSMKLLSSSTDGETTFPYRIQRHMDQSLSLFNQTKYASANLADSPVDSFFQGVLFGQHPLPESTLVGSQNQKRIMSAINAFYRRYMAQAISNNMRVARNADISPTVLVDTESSSLEGQITDFSGLHRLVQHKGSKLALQIMLSVMTLLGALACALTRLRDLVPHNPCTIFGVASLLAGSRLCSDENGELLREDENENTSSTQEPRHRLGWWDENNSAPSDSTPFTNSTELESEGAESLQRRRYRYGIDVIQHVE</sequence>
<feature type="transmembrane region" description="Helical" evidence="2">
    <location>
        <begin position="103"/>
        <end position="120"/>
    </location>
</feature>